<dbReference type="InterPro" id="IPR004601">
    <property type="entry name" value="UvdE"/>
</dbReference>
<keyword evidence="5" id="KW-0378">Hydrolase</keyword>
<dbReference type="EMBL" id="CADCTR010000916">
    <property type="protein sequence ID" value="CAA9271991.1"/>
    <property type="molecule type" value="Genomic_DNA"/>
</dbReference>
<keyword evidence="6" id="KW-0234">DNA repair</keyword>
<dbReference type="AlphaFoldDB" id="A0A6J4JB82"/>
<evidence type="ECO:0000256" key="2">
    <source>
        <dbReference type="ARBA" id="ARBA00022759"/>
    </source>
</evidence>
<keyword evidence="4" id="KW-0228">DNA excision</keyword>
<gene>
    <name evidence="8" type="ORF">AVDCRST_MAG93-2678</name>
</gene>
<name>A0A6J4JB82_9CHLR</name>
<protein>
    <submittedName>
        <fullName evidence="8">UV damage repair endonuclease</fullName>
    </submittedName>
</protein>
<dbReference type="PANTHER" id="PTHR31290:SF5">
    <property type="entry name" value="UV-DAMAGE ENDONUCLEASE"/>
    <property type="match status" value="1"/>
</dbReference>
<dbReference type="GO" id="GO:0004519">
    <property type="term" value="F:endonuclease activity"/>
    <property type="evidence" value="ECO:0007669"/>
    <property type="project" value="UniProtKB-KW"/>
</dbReference>
<feature type="non-terminal residue" evidence="8">
    <location>
        <position position="186"/>
    </location>
</feature>
<proteinExistence type="predicted"/>
<dbReference type="PANTHER" id="PTHR31290">
    <property type="entry name" value="UV-DAMAGE ENDONUCLEASE"/>
    <property type="match status" value="1"/>
</dbReference>
<keyword evidence="3" id="KW-0227">DNA damage</keyword>
<evidence type="ECO:0000256" key="1">
    <source>
        <dbReference type="ARBA" id="ARBA00022722"/>
    </source>
</evidence>
<keyword evidence="1" id="KW-0540">Nuclease</keyword>
<keyword evidence="7" id="KW-0175">Coiled coil</keyword>
<dbReference type="InterPro" id="IPR036237">
    <property type="entry name" value="Xyl_isomerase-like_sf"/>
</dbReference>
<evidence type="ECO:0000256" key="7">
    <source>
        <dbReference type="SAM" id="Coils"/>
    </source>
</evidence>
<dbReference type="SUPFAM" id="SSF51658">
    <property type="entry name" value="Xylose isomerase-like"/>
    <property type="match status" value="1"/>
</dbReference>
<organism evidence="8">
    <name type="scientific">uncultured Chloroflexia bacterium</name>
    <dbReference type="NCBI Taxonomy" id="1672391"/>
    <lineage>
        <taxon>Bacteria</taxon>
        <taxon>Bacillati</taxon>
        <taxon>Chloroflexota</taxon>
        <taxon>Chloroflexia</taxon>
        <taxon>environmental samples</taxon>
    </lineage>
</organism>
<evidence type="ECO:0000313" key="8">
    <source>
        <dbReference type="EMBL" id="CAA9271991.1"/>
    </source>
</evidence>
<keyword evidence="2 8" id="KW-0255">Endonuclease</keyword>
<dbReference type="Pfam" id="PF03851">
    <property type="entry name" value="UvdE"/>
    <property type="match status" value="1"/>
</dbReference>
<evidence type="ECO:0000256" key="5">
    <source>
        <dbReference type="ARBA" id="ARBA00022801"/>
    </source>
</evidence>
<dbReference type="NCBIfam" id="TIGR00629">
    <property type="entry name" value="uvde"/>
    <property type="match status" value="1"/>
</dbReference>
<reference evidence="8" key="1">
    <citation type="submission" date="2020-02" db="EMBL/GenBank/DDBJ databases">
        <authorList>
            <person name="Meier V. D."/>
        </authorList>
    </citation>
    <scope>NUCLEOTIDE SEQUENCE</scope>
    <source>
        <strain evidence="8">AVDCRST_MAG93</strain>
    </source>
</reference>
<accession>A0A6J4JB82</accession>
<evidence type="ECO:0000256" key="4">
    <source>
        <dbReference type="ARBA" id="ARBA00022769"/>
    </source>
</evidence>
<dbReference type="GO" id="GO:0016787">
    <property type="term" value="F:hydrolase activity"/>
    <property type="evidence" value="ECO:0007669"/>
    <property type="project" value="UniProtKB-KW"/>
</dbReference>
<dbReference type="GO" id="GO:0006289">
    <property type="term" value="P:nucleotide-excision repair"/>
    <property type="evidence" value="ECO:0007669"/>
    <property type="project" value="InterPro"/>
</dbReference>
<evidence type="ECO:0000256" key="6">
    <source>
        <dbReference type="ARBA" id="ARBA00023204"/>
    </source>
</evidence>
<dbReference type="Gene3D" id="3.20.20.150">
    <property type="entry name" value="Divalent-metal-dependent TIM barrel enzymes"/>
    <property type="match status" value="1"/>
</dbReference>
<feature type="coiled-coil region" evidence="7">
    <location>
        <begin position="74"/>
        <end position="101"/>
    </location>
</feature>
<dbReference type="GO" id="GO:0009411">
    <property type="term" value="P:response to UV"/>
    <property type="evidence" value="ECO:0007669"/>
    <property type="project" value="InterPro"/>
</dbReference>
<sequence length="186" mass="21442">MNHIDKRPQRFGFAVKVLGQPGLKSNDARRWQSEPHLRVSLEYLRAIFAYLQKHEVTMYRMSSDIAPYVTHPDLPQFHRQIEECAQELQELGEQAKAQDLRLSLHPSQFIVLNSPNPELVEKSIRDLEAQAQILDAMGLGSEAVLVIHVGGTYGDRATGRDRWVETYERLSEPVRRRLVLENDDTR</sequence>
<evidence type="ECO:0000256" key="3">
    <source>
        <dbReference type="ARBA" id="ARBA00022763"/>
    </source>
</evidence>